<dbReference type="InterPro" id="IPR008136">
    <property type="entry name" value="CinA_C"/>
</dbReference>
<dbReference type="AlphaFoldDB" id="A0A1G7SH66"/>
<name>A0A1G7SH66_9EURY</name>
<proteinExistence type="predicted"/>
<protein>
    <submittedName>
        <fullName evidence="2">Nicotinamide-nucleotide amidase</fullName>
    </submittedName>
</protein>
<sequence length="172" mass="18026">MHEFASDPPIEETVGDRLREADQTVAVAEGCTGGLVATLLTATPGASDYLDRALVPYSYDSLRELLALDRELLDEHGVVSGPVTRDLARAVRDTAGTTWGLATAGVAGPEGGTPEKPVGTAFVAVAYAGEWGSGTSTASVERYGIDGDRAAVRERVARRALSDLNSHVTDRV</sequence>
<dbReference type="EMBL" id="FNBK01000018">
    <property type="protein sequence ID" value="SDG22254.1"/>
    <property type="molecule type" value="Genomic_DNA"/>
</dbReference>
<dbReference type="NCBIfam" id="TIGR00199">
    <property type="entry name" value="PncC_domain"/>
    <property type="match status" value="1"/>
</dbReference>
<evidence type="ECO:0000313" key="3">
    <source>
        <dbReference type="Proteomes" id="UP000199076"/>
    </source>
</evidence>
<evidence type="ECO:0000259" key="1">
    <source>
        <dbReference type="Pfam" id="PF02464"/>
    </source>
</evidence>
<evidence type="ECO:0000313" key="2">
    <source>
        <dbReference type="EMBL" id="SDG22254.1"/>
    </source>
</evidence>
<keyword evidence="3" id="KW-1185">Reference proteome</keyword>
<dbReference type="InterPro" id="IPR036653">
    <property type="entry name" value="CinA-like_C"/>
</dbReference>
<dbReference type="SUPFAM" id="SSF142433">
    <property type="entry name" value="CinA-like"/>
    <property type="match status" value="1"/>
</dbReference>
<accession>A0A1G7SH66</accession>
<reference evidence="3" key="1">
    <citation type="submission" date="2016-10" db="EMBL/GenBank/DDBJ databases">
        <authorList>
            <person name="Varghese N."/>
            <person name="Submissions S."/>
        </authorList>
    </citation>
    <scope>NUCLEOTIDE SEQUENCE [LARGE SCALE GENOMIC DNA]</scope>
    <source>
        <strain evidence="3">IBRC-M 10760</strain>
    </source>
</reference>
<organism evidence="2 3">
    <name type="scientific">Halorientalis regularis</name>
    <dbReference type="NCBI Taxonomy" id="660518"/>
    <lineage>
        <taxon>Archaea</taxon>
        <taxon>Methanobacteriati</taxon>
        <taxon>Methanobacteriota</taxon>
        <taxon>Stenosarchaea group</taxon>
        <taxon>Halobacteria</taxon>
        <taxon>Halobacteriales</taxon>
        <taxon>Haloarculaceae</taxon>
        <taxon>Halorientalis</taxon>
    </lineage>
</organism>
<dbReference type="STRING" id="660518.SAMN05216218_11862"/>
<dbReference type="OrthoDB" id="305448at2157"/>
<feature type="domain" description="CinA C-terminal" evidence="1">
    <location>
        <begin position="10"/>
        <end position="166"/>
    </location>
</feature>
<gene>
    <name evidence="2" type="ORF">SAMN05216218_11862</name>
</gene>
<dbReference type="Gene3D" id="3.90.950.20">
    <property type="entry name" value="CinA-like"/>
    <property type="match status" value="1"/>
</dbReference>
<dbReference type="Proteomes" id="UP000199076">
    <property type="component" value="Unassembled WGS sequence"/>
</dbReference>
<dbReference type="RefSeq" id="WP_092694996.1">
    <property type="nucleotide sequence ID" value="NZ_FNBK01000018.1"/>
</dbReference>
<dbReference type="Pfam" id="PF02464">
    <property type="entry name" value="CinA"/>
    <property type="match status" value="1"/>
</dbReference>